<dbReference type="PROSITE" id="PS50918">
    <property type="entry name" value="WWE"/>
    <property type="match status" value="1"/>
</dbReference>
<dbReference type="Pfam" id="PF23464">
    <property type="entry name" value="WWE_3"/>
    <property type="match status" value="1"/>
</dbReference>
<dbReference type="InterPro" id="IPR057825">
    <property type="entry name" value="WWE_SEC23-DDH2"/>
</dbReference>
<keyword evidence="6" id="KW-1185">Reference proteome</keyword>
<dbReference type="InterPro" id="IPR058055">
    <property type="entry name" value="PA-PLA1"/>
</dbReference>
<evidence type="ECO:0000259" key="3">
    <source>
        <dbReference type="PROSITE" id="PS50918"/>
    </source>
</evidence>
<dbReference type="Pfam" id="PF02825">
    <property type="entry name" value="WWE"/>
    <property type="match status" value="1"/>
</dbReference>
<feature type="compositionally biased region" description="Polar residues" evidence="2">
    <location>
        <begin position="870"/>
        <end position="879"/>
    </location>
</feature>
<dbReference type="Proteomes" id="UP001152798">
    <property type="component" value="Chromosome 4"/>
</dbReference>
<dbReference type="EMBL" id="OV725080">
    <property type="protein sequence ID" value="CAH1398459.1"/>
    <property type="molecule type" value="Genomic_DNA"/>
</dbReference>
<evidence type="ECO:0000313" key="6">
    <source>
        <dbReference type="Proteomes" id="UP001152798"/>
    </source>
</evidence>
<feature type="region of interest" description="Disordered" evidence="2">
    <location>
        <begin position="858"/>
        <end position="879"/>
    </location>
</feature>
<accession>A0A9P0HAI0</accession>
<feature type="region of interest" description="Disordered" evidence="2">
    <location>
        <begin position="56"/>
        <end position="115"/>
    </location>
</feature>
<evidence type="ECO:0000256" key="2">
    <source>
        <dbReference type="SAM" id="MobiDB-lite"/>
    </source>
</evidence>
<dbReference type="SMART" id="SM01127">
    <property type="entry name" value="DDHD"/>
    <property type="match status" value="1"/>
</dbReference>
<evidence type="ECO:0000259" key="4">
    <source>
        <dbReference type="PROSITE" id="PS51043"/>
    </source>
</evidence>
<feature type="domain" description="DDHD" evidence="4">
    <location>
        <begin position="1461"/>
        <end position="1670"/>
    </location>
</feature>
<dbReference type="PROSITE" id="PS51043">
    <property type="entry name" value="DDHD"/>
    <property type="match status" value="1"/>
</dbReference>
<evidence type="ECO:0000256" key="1">
    <source>
        <dbReference type="ARBA" id="ARBA00038464"/>
    </source>
</evidence>
<protein>
    <submittedName>
        <fullName evidence="5">Uncharacterized protein</fullName>
    </submittedName>
</protein>
<dbReference type="GO" id="GO:0046872">
    <property type="term" value="F:metal ion binding"/>
    <property type="evidence" value="ECO:0007669"/>
    <property type="project" value="InterPro"/>
</dbReference>
<proteinExistence type="inferred from homology"/>
<dbReference type="GO" id="GO:0004620">
    <property type="term" value="F:phospholipase activity"/>
    <property type="evidence" value="ECO:0007669"/>
    <property type="project" value="TreeGrafter"/>
</dbReference>
<feature type="compositionally biased region" description="Polar residues" evidence="2">
    <location>
        <begin position="90"/>
        <end position="107"/>
    </location>
</feature>
<dbReference type="InterPro" id="IPR004177">
    <property type="entry name" value="DDHD_dom"/>
</dbReference>
<organism evidence="5 6">
    <name type="scientific">Nezara viridula</name>
    <name type="common">Southern green stink bug</name>
    <name type="synonym">Cimex viridulus</name>
    <dbReference type="NCBI Taxonomy" id="85310"/>
    <lineage>
        <taxon>Eukaryota</taxon>
        <taxon>Metazoa</taxon>
        <taxon>Ecdysozoa</taxon>
        <taxon>Arthropoda</taxon>
        <taxon>Hexapoda</taxon>
        <taxon>Insecta</taxon>
        <taxon>Pterygota</taxon>
        <taxon>Neoptera</taxon>
        <taxon>Paraneoptera</taxon>
        <taxon>Hemiptera</taxon>
        <taxon>Heteroptera</taxon>
        <taxon>Panheteroptera</taxon>
        <taxon>Pentatomomorpha</taxon>
        <taxon>Pentatomoidea</taxon>
        <taxon>Pentatomidae</taxon>
        <taxon>Pentatominae</taxon>
        <taxon>Nezara</taxon>
    </lineage>
</organism>
<dbReference type="OrthoDB" id="69269at2759"/>
<feature type="domain" description="WWE" evidence="3">
    <location>
        <begin position="1072"/>
        <end position="1154"/>
    </location>
</feature>
<dbReference type="PANTHER" id="PTHR23509">
    <property type="entry name" value="PA-PL1 PHOSPHOLIPASE FAMILY"/>
    <property type="match status" value="1"/>
</dbReference>
<sequence length="1713" mass="189006">MADGRKHDDVKVIKNPLLSQSLLLEELSGVSFLVPASPPKTEGTVDYGSKTGVDVPLLGEKKQGSPITQERGIDYDGPQTFTDIPLNTADLKTSTNDKSVPSSQGSALSKKEADSGQYKSSTSFLSFFLPSVSPNSQNLKTEINPSLDKNERLGQKRLPSPQIFEPQLIPPSSEPVVSSSKLTSEYNATVKPDLTNLLTAKPLHLVSPTEQSEKLTKCSEITRVPLPPTISAQNTTGLKNPYALRNNQNSVSNFSLLSKSPPTNLGSYDSIPLYSPSNVTNSPPNLFNYLSGPQVTASTVTAESLPSGNIINPVEIAKESLNSSSITSESTLFPLFQNNSRESKPFDTPPVIANIFSPKSTHNTHSELQQKSDVLSANNFPKVTSVTTLYPVQTSEETFSQAGTINPTNIDEKECIQPKIISQTTQDNPQTELKTESSSSQLKTNLITLSENFASVNSAVSGQSMLTGPFNQETQQLLETNSKNENSSIQHSMTYVASAKQSLSKIFHDSHLEMSETPCLPPVDDAKPQVSSELDYKSPQDKYINPEIRSFQNHPIEIGTSTKDKCVAEKLDGFPPPLSNSTGQNSLFKTEYSHYGPVGFQSKQVTMDNVSLNEIKNMGTDASISKDIVINNSDVPQKSIGLSNPPSLSGYFKEPLVSAKTPSTESSIHTLSNLPVVTPSVTSAAQSSAPAILGQVSSSVDWNQQILAPVVSNINTENFLQNHAISGNNGSIFQPPAMIPNTGYITSSSQQMFNIQNQPDITKNTPDTPISSIPLHHISISRTNSNDPIHSNVPSLYPQPLYTFPKLNSNSYSYPSHQSGTLSTFPSAPLPADSIPQVEPASSNPLIPTFNYFSSSQSSCLPPSLDQPVQKPTNKTPPSSYYFEPIQKPDSVPVSHSLQSSVPKKIEPMPPILNPTPSAPPKTFNIPPPNVCYPKENTSIFNQQAINNEVVPPIQTTDKRTSLDSEELDQIPLEGSAVPLFNPETVNRKKSIDIPVAGNTFRLSKGLKKPTYAPVPDLGVTERRNYLPPTSPSCLSVSSQEEMSAIHENQNMRTSPSKSAESPLVVDNYHGNVDQGIVYRPPYQHWFFKSGRDQKSPWTPFSMADSLNLEQIFNSTELHEDTKVATDGGRYDVEIVRRKKNSVYWDETPGEVRRCSWFVKSVSDSRYIPYDENIGALLEDEYKQGCETNEWNRRVELADGEVIILHGPSAIAHHVRSASPDAWSSQPPLQQKSRVVKRGVEDFDIPKGEPKQVDHLLLVVHGIGKACDLRFRSLVDVVDDFRSISLQLVQSHFHSGVENGMVGRVEVLPVEWHKALHTETIDDRLSAITLPSIPRAREFTNETLLDILFYTSPVFCEKIVQAVGAELNRVFTLYQKRNPGFRGQISLGAHSLGSLILFDMLCHQQPVQKAHLVPQRASISEDEEDIDEVGCLIRKAKLSRRMSYLTIGPGTGQPYTIYPQLLFQPKAFFALGSPIGMFITVRGVETLGDDFRFPTCPAFFNIFHPNDPVAYRIEALIKPEMASVPAVLIPHHKGRKRMHLELKETMAHVTAALKQKLVHSMKNTWNAVYQLAMFNRKDHNLQGEVNKVIEEEVLRDASYLESDPPIGIIGEESRGNEVKVGRLNDGRRIDYVLQEAPLETFNQYISAIRSHLVYWESEDTMLLILKEIYGQMGIAPDSQVPQPILPFDISGDNDTYSEYTYSIGALPTQFVRK</sequence>
<dbReference type="Pfam" id="PF02862">
    <property type="entry name" value="DDHD"/>
    <property type="match status" value="1"/>
</dbReference>
<name>A0A9P0HAI0_NEZVI</name>
<feature type="region of interest" description="Disordered" evidence="2">
    <location>
        <begin position="815"/>
        <end position="841"/>
    </location>
</feature>
<dbReference type="InterPro" id="IPR004170">
    <property type="entry name" value="WWE_dom"/>
</dbReference>
<evidence type="ECO:0000313" key="5">
    <source>
        <dbReference type="EMBL" id="CAH1398459.1"/>
    </source>
</evidence>
<reference evidence="5" key="1">
    <citation type="submission" date="2022-01" db="EMBL/GenBank/DDBJ databases">
        <authorList>
            <person name="King R."/>
        </authorList>
    </citation>
    <scope>NUCLEOTIDE SEQUENCE</scope>
</reference>
<gene>
    <name evidence="5" type="ORF">NEZAVI_LOCUS8108</name>
</gene>
<feature type="compositionally biased region" description="Low complexity" evidence="2">
    <location>
        <begin position="858"/>
        <end position="868"/>
    </location>
</feature>
<dbReference type="PANTHER" id="PTHR23509:SF10">
    <property type="entry name" value="LD21067P"/>
    <property type="match status" value="1"/>
</dbReference>
<comment type="similarity">
    <text evidence="1">Belongs to the PA-PLA1 family.</text>
</comment>
<feature type="compositionally biased region" description="Polar residues" evidence="2">
    <location>
        <begin position="815"/>
        <end position="826"/>
    </location>
</feature>
<dbReference type="GO" id="GO:0030134">
    <property type="term" value="C:COPII-coated ER to Golgi transport vesicle"/>
    <property type="evidence" value="ECO:0007669"/>
    <property type="project" value="TreeGrafter"/>
</dbReference>